<dbReference type="EMBL" id="GL888208">
    <property type="protein sequence ID" value="EGI64922.1"/>
    <property type="molecule type" value="Genomic_DNA"/>
</dbReference>
<dbReference type="InParanoid" id="F4WLI6"/>
<keyword evidence="2" id="KW-1185">Reference proteome</keyword>
<reference evidence="1" key="1">
    <citation type="submission" date="2011-02" db="EMBL/GenBank/DDBJ databases">
        <title>The genome of the leaf-cutting ant Acromyrmex echinatior suggests key adaptations to social evolution and fungus farming.</title>
        <authorList>
            <person name="Nygaard S."/>
            <person name="Zhang G."/>
        </authorList>
    </citation>
    <scope>NUCLEOTIDE SEQUENCE</scope>
</reference>
<evidence type="ECO:0000313" key="1">
    <source>
        <dbReference type="EMBL" id="EGI64922.1"/>
    </source>
</evidence>
<evidence type="ECO:0000313" key="2">
    <source>
        <dbReference type="Proteomes" id="UP000007755"/>
    </source>
</evidence>
<dbReference type="Proteomes" id="UP000007755">
    <property type="component" value="Unassembled WGS sequence"/>
</dbReference>
<name>F4WLI6_ACREC</name>
<protein>
    <submittedName>
        <fullName evidence="1">Uncharacterized protein</fullName>
    </submittedName>
</protein>
<gene>
    <name evidence="1" type="ORF">G5I_06613</name>
</gene>
<accession>F4WLI6</accession>
<proteinExistence type="predicted"/>
<dbReference type="AlphaFoldDB" id="F4WLI6"/>
<organism evidence="2">
    <name type="scientific">Acromyrmex echinatior</name>
    <name type="common">Panamanian leafcutter ant</name>
    <name type="synonym">Acromyrmex octospinosus echinatior</name>
    <dbReference type="NCBI Taxonomy" id="103372"/>
    <lineage>
        <taxon>Eukaryota</taxon>
        <taxon>Metazoa</taxon>
        <taxon>Ecdysozoa</taxon>
        <taxon>Arthropoda</taxon>
        <taxon>Hexapoda</taxon>
        <taxon>Insecta</taxon>
        <taxon>Pterygota</taxon>
        <taxon>Neoptera</taxon>
        <taxon>Endopterygota</taxon>
        <taxon>Hymenoptera</taxon>
        <taxon>Apocrita</taxon>
        <taxon>Aculeata</taxon>
        <taxon>Formicoidea</taxon>
        <taxon>Formicidae</taxon>
        <taxon>Myrmicinae</taxon>
        <taxon>Acromyrmex</taxon>
    </lineage>
</organism>
<sequence>MTQRSRDILETTLARALVTRTIVRLKSLFINSLPYGMQDDAKITPESIKDDRGWCRCVTTCKKSIATIGSSLNCSKPKYICIWWWIFPRFSALCIEN</sequence>